<reference evidence="3" key="1">
    <citation type="submission" date="2011-03" db="EMBL/GenBank/DDBJ databases">
        <title>Draft genome sequence of Brevundimonas diminuta.</title>
        <authorList>
            <person name="Brown P.J.B."/>
            <person name="Buechlein A."/>
            <person name="Hemmerich C."/>
            <person name="Brun Y.V."/>
        </authorList>
    </citation>
    <scope>NUCLEOTIDE SEQUENCE [LARGE SCALE GENOMIC DNA]</scope>
    <source>
        <strain evidence="3">C19</strain>
    </source>
</reference>
<dbReference type="HOGENOM" id="CLU_2520465_0_0_5"/>
<keyword evidence="3" id="KW-1185">Reference proteome</keyword>
<dbReference type="OrthoDB" id="9840469at2"/>
<evidence type="ECO:0000256" key="1">
    <source>
        <dbReference type="SAM" id="Phobius"/>
    </source>
</evidence>
<protein>
    <submittedName>
        <fullName evidence="2">Uncharacterized protein</fullName>
    </submittedName>
</protein>
<feature type="transmembrane region" description="Helical" evidence="1">
    <location>
        <begin position="67"/>
        <end position="83"/>
    </location>
</feature>
<feature type="transmembrane region" description="Helical" evidence="1">
    <location>
        <begin position="12"/>
        <end position="33"/>
    </location>
</feature>
<keyword evidence="1" id="KW-0812">Transmembrane</keyword>
<keyword evidence="1" id="KW-1133">Transmembrane helix</keyword>
<organism evidence="2 3">
    <name type="scientific">Asticcacaulis biprosthecium C19</name>
    <dbReference type="NCBI Taxonomy" id="715226"/>
    <lineage>
        <taxon>Bacteria</taxon>
        <taxon>Pseudomonadati</taxon>
        <taxon>Pseudomonadota</taxon>
        <taxon>Alphaproteobacteria</taxon>
        <taxon>Caulobacterales</taxon>
        <taxon>Caulobacteraceae</taxon>
        <taxon>Asticcacaulis</taxon>
    </lineage>
</organism>
<evidence type="ECO:0000313" key="2">
    <source>
        <dbReference type="EMBL" id="EGF93810.1"/>
    </source>
</evidence>
<dbReference type="Proteomes" id="UP000006512">
    <property type="component" value="Unassembled WGS sequence"/>
</dbReference>
<dbReference type="RefSeq" id="WP_006270773.1">
    <property type="nucleotide sequence ID" value="NZ_GL883076.1"/>
</dbReference>
<dbReference type="AlphaFoldDB" id="F4QFZ9"/>
<dbReference type="EMBL" id="GL883076">
    <property type="protein sequence ID" value="EGF93810.1"/>
    <property type="molecule type" value="Genomic_DNA"/>
</dbReference>
<keyword evidence="1" id="KW-0472">Membrane</keyword>
<evidence type="ECO:0000313" key="3">
    <source>
        <dbReference type="Proteomes" id="UP000006512"/>
    </source>
</evidence>
<gene>
    <name evidence="2" type="ORF">ABI_00420</name>
</gene>
<dbReference type="STRING" id="715226.ABI_00420"/>
<accession>F4QFZ9</accession>
<name>F4QFZ9_9CAUL</name>
<proteinExistence type="predicted"/>
<sequence length="84" mass="9519">MLNYIVDQVGIIKTICLFAGTILMIGGAQYLSFRETCAQNSFEWKQKPVRSFLRLVVKQELNYTRKVPAMIGAIFLATTLAVYL</sequence>